<organism evidence="1 2">
    <name type="scientific">Nitrososphaera gargensis (strain Ga9.2)</name>
    <dbReference type="NCBI Taxonomy" id="1237085"/>
    <lineage>
        <taxon>Archaea</taxon>
        <taxon>Nitrososphaerota</taxon>
        <taxon>Nitrososphaeria</taxon>
        <taxon>Nitrososphaerales</taxon>
        <taxon>Nitrososphaeraceae</taxon>
        <taxon>Nitrososphaera</taxon>
    </lineage>
</organism>
<gene>
    <name evidence="1" type="ordered locus">Ngar_c12810</name>
</gene>
<dbReference type="InParanoid" id="K0IA76"/>
<dbReference type="KEGG" id="nga:Ngar_c12810"/>
<sequence length="72" mass="8497">MTKSINKHRLRIEEFDRPISVPRATDDYSLDRFVHCTVCDNFAYCRVSEDTNLVIRVNYYCKNCVSKFSLAQ</sequence>
<keyword evidence="2" id="KW-1185">Reference proteome</keyword>
<dbReference type="EMBL" id="CP002408">
    <property type="protein sequence ID" value="AFU58221.1"/>
    <property type="molecule type" value="Genomic_DNA"/>
</dbReference>
<evidence type="ECO:0000313" key="1">
    <source>
        <dbReference type="EMBL" id="AFU58221.1"/>
    </source>
</evidence>
<proteinExistence type="predicted"/>
<accession>K0IA76</accession>
<name>K0IA76_NITGG</name>
<dbReference type="Proteomes" id="UP000008037">
    <property type="component" value="Chromosome"/>
</dbReference>
<protein>
    <submittedName>
        <fullName evidence="1">Uncharacterized protein</fullName>
    </submittedName>
</protein>
<reference evidence="1 2" key="1">
    <citation type="journal article" date="2012" name="Environ. Microbiol.">
        <title>The genome of the ammonia-oxidizing Candidatus Nitrososphaera gargensis: insights into metabolic versatility and environmental adaptations.</title>
        <authorList>
            <person name="Spang A."/>
            <person name="Poehlein A."/>
            <person name="Offre P."/>
            <person name="Zumbragel S."/>
            <person name="Haider S."/>
            <person name="Rychlik N."/>
            <person name="Nowka B."/>
            <person name="Schmeisser C."/>
            <person name="Lebedeva E.V."/>
            <person name="Rattei T."/>
            <person name="Bohm C."/>
            <person name="Schmid M."/>
            <person name="Galushko A."/>
            <person name="Hatzenpichler R."/>
            <person name="Weinmaier T."/>
            <person name="Daniel R."/>
            <person name="Schleper C."/>
            <person name="Spieck E."/>
            <person name="Streit W."/>
            <person name="Wagner M."/>
        </authorList>
    </citation>
    <scope>NUCLEOTIDE SEQUENCE [LARGE SCALE GENOMIC DNA]</scope>
    <source>
        <strain evidence="2">Ga9.2</strain>
    </source>
</reference>
<dbReference type="AlphaFoldDB" id="K0IA76"/>
<dbReference type="HOGENOM" id="CLU_2712964_0_0_2"/>
<dbReference type="STRING" id="1237085.Ngar_c12810"/>
<dbReference type="BioCyc" id="CNIT1237085:G1324-1279-MONOMER"/>
<evidence type="ECO:0000313" key="2">
    <source>
        <dbReference type="Proteomes" id="UP000008037"/>
    </source>
</evidence>